<dbReference type="GO" id="GO:0005829">
    <property type="term" value="C:cytosol"/>
    <property type="evidence" value="ECO:0007669"/>
    <property type="project" value="TreeGrafter"/>
</dbReference>
<dbReference type="InterPro" id="IPR038528">
    <property type="entry name" value="TEL2_C_sf"/>
</dbReference>
<dbReference type="Gene3D" id="1.25.40.720">
    <property type="entry name" value="Telomere length regulation protein 2, C-terminal domain"/>
    <property type="match status" value="1"/>
</dbReference>
<sequence>MDEIKKETAFEKFENVTVQGDERVGKLLRASKSLLKEEEKSVEKKNLYLEYAPQFVYPLIQEEVEGLHLDFTKKEDATFLGRLLTTAGILVGFAQNAPTIVQMSQNLLLFIEKVKNIESEDVIESIVFCYGAIVQAMSPEVFFEVFGEDVCDWIQYLITLKESDVCDSCPRLREVVEGTAGMLLYTVNTMKEQMETL</sequence>
<dbReference type="Proteomes" id="UP000887578">
    <property type="component" value="Unplaced"/>
</dbReference>
<organism evidence="1 2">
    <name type="scientific">Panagrolaimus davidi</name>
    <dbReference type="NCBI Taxonomy" id="227884"/>
    <lineage>
        <taxon>Eukaryota</taxon>
        <taxon>Metazoa</taxon>
        <taxon>Ecdysozoa</taxon>
        <taxon>Nematoda</taxon>
        <taxon>Chromadorea</taxon>
        <taxon>Rhabditida</taxon>
        <taxon>Tylenchina</taxon>
        <taxon>Panagrolaimomorpha</taxon>
        <taxon>Panagrolaimoidea</taxon>
        <taxon>Panagrolaimidae</taxon>
        <taxon>Panagrolaimus</taxon>
    </lineage>
</organism>
<dbReference type="PANTHER" id="PTHR15830:SF10">
    <property type="entry name" value="TELOMERE LENGTH REGULATION PROTEIN TEL2 HOMOLOG"/>
    <property type="match status" value="1"/>
</dbReference>
<dbReference type="AlphaFoldDB" id="A0A914Q038"/>
<keyword evidence="1" id="KW-1185">Reference proteome</keyword>
<dbReference type="PANTHER" id="PTHR15830">
    <property type="entry name" value="TELOMERE LENGTH REGULATION PROTEIN TEL2 FAMILY MEMBER"/>
    <property type="match status" value="1"/>
</dbReference>
<proteinExistence type="predicted"/>
<evidence type="ECO:0000313" key="2">
    <source>
        <dbReference type="WBParaSite" id="PDA_v2.g24055.t1"/>
    </source>
</evidence>
<dbReference type="WBParaSite" id="PDA_v2.g24055.t1">
    <property type="protein sequence ID" value="PDA_v2.g24055.t1"/>
    <property type="gene ID" value="PDA_v2.g24055"/>
</dbReference>
<reference evidence="2" key="1">
    <citation type="submission" date="2022-11" db="UniProtKB">
        <authorList>
            <consortium name="WormBaseParasite"/>
        </authorList>
    </citation>
    <scope>IDENTIFICATION</scope>
</reference>
<protein>
    <submittedName>
        <fullName evidence="2">Uncharacterized protein</fullName>
    </submittedName>
</protein>
<dbReference type="GO" id="GO:0042162">
    <property type="term" value="F:telomeric DNA binding"/>
    <property type="evidence" value="ECO:0007669"/>
    <property type="project" value="TreeGrafter"/>
</dbReference>
<name>A0A914Q038_9BILA</name>
<dbReference type="InterPro" id="IPR051970">
    <property type="entry name" value="TEL2_Regulation"/>
</dbReference>
<dbReference type="GO" id="GO:0051879">
    <property type="term" value="F:Hsp90 protein binding"/>
    <property type="evidence" value="ECO:0007669"/>
    <property type="project" value="TreeGrafter"/>
</dbReference>
<dbReference type="GO" id="GO:0051083">
    <property type="term" value="P:'de novo' cotranslational protein folding"/>
    <property type="evidence" value="ECO:0007669"/>
    <property type="project" value="TreeGrafter"/>
</dbReference>
<evidence type="ECO:0000313" key="1">
    <source>
        <dbReference type="Proteomes" id="UP000887578"/>
    </source>
</evidence>
<accession>A0A914Q038</accession>